<gene>
    <name evidence="2" type="ORF">HII31_05413</name>
</gene>
<evidence type="ECO:0000313" key="3">
    <source>
        <dbReference type="Proteomes" id="UP000660729"/>
    </source>
</evidence>
<accession>A0A8H6RLL7</accession>
<reference evidence="2" key="1">
    <citation type="submission" date="2020-04" db="EMBL/GenBank/DDBJ databases">
        <title>Draft genome resource of the tomato pathogen Pseudocercospora fuligena.</title>
        <authorList>
            <person name="Zaccaron A."/>
        </authorList>
    </citation>
    <scope>NUCLEOTIDE SEQUENCE</scope>
    <source>
        <strain evidence="2">PF001</strain>
    </source>
</reference>
<feature type="chain" id="PRO_5034673149" description="Ecp2 effector protein domain-containing protein" evidence="1">
    <location>
        <begin position="18"/>
        <end position="246"/>
    </location>
</feature>
<keyword evidence="1" id="KW-0732">Signal</keyword>
<evidence type="ECO:0008006" key="4">
    <source>
        <dbReference type="Google" id="ProtNLM"/>
    </source>
</evidence>
<proteinExistence type="predicted"/>
<sequence>MLSSIVLALAAVKAINAAPAAAPAIPASILENLGLDDVVLPLSGGGHEVVNYTTYIEKLVFEGISLKVPEIDHDYLNFTADPTPLDLSHLPLEKRQSCGNTRSTMSNVACAAQGDIDMFVMAGWSVANSVTVSSGLDPKIIKDWLGARFGVDYGRTWTSSASVQNKFTVKQGNCGVMITQPLTTRKYGRVLEGCVGSTKQVGTFMADDRGTGSYNGVSWINGAVSQCVKPGRAPPLTRCNGKGEFQ</sequence>
<keyword evidence="3" id="KW-1185">Reference proteome</keyword>
<dbReference type="OrthoDB" id="4831122at2759"/>
<dbReference type="AlphaFoldDB" id="A0A8H6RLL7"/>
<protein>
    <recommendedName>
        <fullName evidence="4">Ecp2 effector protein domain-containing protein</fullName>
    </recommendedName>
</protein>
<dbReference type="Proteomes" id="UP000660729">
    <property type="component" value="Unassembled WGS sequence"/>
</dbReference>
<name>A0A8H6RLL7_9PEZI</name>
<comment type="caution">
    <text evidence="2">The sequence shown here is derived from an EMBL/GenBank/DDBJ whole genome shotgun (WGS) entry which is preliminary data.</text>
</comment>
<dbReference type="EMBL" id="JABCIY010000091">
    <property type="protein sequence ID" value="KAF7193187.1"/>
    <property type="molecule type" value="Genomic_DNA"/>
</dbReference>
<feature type="signal peptide" evidence="1">
    <location>
        <begin position="1"/>
        <end position="17"/>
    </location>
</feature>
<evidence type="ECO:0000256" key="1">
    <source>
        <dbReference type="SAM" id="SignalP"/>
    </source>
</evidence>
<evidence type="ECO:0000313" key="2">
    <source>
        <dbReference type="EMBL" id="KAF7193187.1"/>
    </source>
</evidence>
<organism evidence="2 3">
    <name type="scientific">Pseudocercospora fuligena</name>
    <dbReference type="NCBI Taxonomy" id="685502"/>
    <lineage>
        <taxon>Eukaryota</taxon>
        <taxon>Fungi</taxon>
        <taxon>Dikarya</taxon>
        <taxon>Ascomycota</taxon>
        <taxon>Pezizomycotina</taxon>
        <taxon>Dothideomycetes</taxon>
        <taxon>Dothideomycetidae</taxon>
        <taxon>Mycosphaerellales</taxon>
        <taxon>Mycosphaerellaceae</taxon>
        <taxon>Pseudocercospora</taxon>
    </lineage>
</organism>